<keyword evidence="6 7" id="KW-0472">Membrane</keyword>
<dbReference type="PANTHER" id="PTHR30462">
    <property type="entry name" value="INTERMEMBRANE TRANSPORT PROTEIN PQIB-RELATED"/>
    <property type="match status" value="1"/>
</dbReference>
<gene>
    <name evidence="10" type="ORF">DN603_18415</name>
    <name evidence="8" type="ORF">I8Y23_003604</name>
    <name evidence="9" type="ORF">U5E74_09885</name>
</gene>
<feature type="transmembrane region" description="Helical" evidence="7">
    <location>
        <begin position="177"/>
        <end position="194"/>
    </location>
</feature>
<dbReference type="RefSeq" id="WP_128319977.1">
    <property type="nucleotide sequence ID" value="NZ_BIIZ01000002.1"/>
</dbReference>
<reference evidence="8" key="1">
    <citation type="journal article" date="2018" name="Genome Biol.">
        <title>SKESA: strategic k-mer extension for scrupulous assemblies.</title>
        <authorList>
            <person name="Souvorov A."/>
            <person name="Agarwala R."/>
            <person name="Lipman D.J."/>
        </authorList>
    </citation>
    <scope>NUCLEOTIDE SEQUENCE</scope>
    <source>
        <strain evidence="8">MISC063</strain>
    </source>
</reference>
<evidence type="ECO:0000313" key="12">
    <source>
        <dbReference type="Proteomes" id="UP001293169"/>
    </source>
</evidence>
<keyword evidence="5 7" id="KW-1133">Transmembrane helix</keyword>
<reference evidence="10 11" key="2">
    <citation type="submission" date="2018-06" db="EMBL/GenBank/DDBJ databases">
        <title>Carbapenemase-producing Enterobacteriaceae present in wastewater treatment plant effluent and nearby surface waters in the US.</title>
        <authorList>
            <person name="Mathys D.A."/>
            <person name="Mollenkopf D.F."/>
            <person name="Feicht S.M."/>
            <person name="Adams R.J."/>
            <person name="Albers A.L."/>
            <person name="Stuever D.M."/>
            <person name="Daniels J.B."/>
            <person name="Wittum T.E."/>
        </authorList>
    </citation>
    <scope>NUCLEOTIDE SEQUENCE [LARGE SCALE GENOMIC DNA]</scope>
    <source>
        <strain evidence="10 11">GEO_47_Down_B</strain>
    </source>
</reference>
<keyword evidence="4 7" id="KW-0812">Transmembrane</keyword>
<reference evidence="9 12" key="4">
    <citation type="submission" date="2023-12" db="EMBL/GenBank/DDBJ databases">
        <title>N/s.</title>
        <authorList>
            <person name="Dale J."/>
        </authorList>
    </citation>
    <scope>NUCLEOTIDE SEQUENCE [LARGE SCALE GENOMIC DNA]</scope>
    <source>
        <strain evidence="9 12">2023EL-01226</strain>
    </source>
</reference>
<dbReference type="Pfam" id="PF04403">
    <property type="entry name" value="PqiA"/>
    <property type="match status" value="1"/>
</dbReference>
<evidence type="ECO:0000256" key="7">
    <source>
        <dbReference type="SAM" id="Phobius"/>
    </source>
</evidence>
<dbReference type="Proteomes" id="UP000288843">
    <property type="component" value="Unassembled WGS sequence"/>
</dbReference>
<evidence type="ECO:0000256" key="4">
    <source>
        <dbReference type="ARBA" id="ARBA00022692"/>
    </source>
</evidence>
<accession>A0A443VJM0</accession>
<dbReference type="EMBL" id="JAXUDK010000006">
    <property type="protein sequence ID" value="MDZ7465968.1"/>
    <property type="molecule type" value="Genomic_DNA"/>
</dbReference>
<keyword evidence="3" id="KW-0997">Cell inner membrane</keyword>
<evidence type="ECO:0000313" key="8">
    <source>
        <dbReference type="EMBL" id="HAT1607264.1"/>
    </source>
</evidence>
<evidence type="ECO:0000256" key="5">
    <source>
        <dbReference type="ARBA" id="ARBA00022989"/>
    </source>
</evidence>
<evidence type="ECO:0000256" key="6">
    <source>
        <dbReference type="ARBA" id="ARBA00023136"/>
    </source>
</evidence>
<comment type="caution">
    <text evidence="10">The sequence shown here is derived from an EMBL/GenBank/DDBJ whole genome shotgun (WGS) entry which is preliminary data.</text>
</comment>
<dbReference type="InterPro" id="IPR051800">
    <property type="entry name" value="PqiA-PqiB_transport"/>
</dbReference>
<reference evidence="8" key="3">
    <citation type="submission" date="2020-11" db="EMBL/GenBank/DDBJ databases">
        <authorList>
            <consortium name="NCBI Pathogen Detection Project"/>
        </authorList>
    </citation>
    <scope>NUCLEOTIDE SEQUENCE</scope>
    <source>
        <strain evidence="8">MISC063</strain>
    </source>
</reference>
<feature type="transmembrane region" description="Helical" evidence="7">
    <location>
        <begin position="144"/>
        <end position="165"/>
    </location>
</feature>
<evidence type="ECO:0000256" key="1">
    <source>
        <dbReference type="ARBA" id="ARBA00004533"/>
    </source>
</evidence>
<name>A0A443VJM0_RAOPL</name>
<sequence length="204" mass="22580">MRRPLLAHKVGVTGCQFCHLVFQSAPGTSQRCPRCHSRLNPPDRKSLGRSCALLIAAVIAYIPANLSPVMFTSLFGRGKESTIMEGIVDFWNTGSYGIAVLIFTASVVIPCLKFFSIAVLLASSAVRSQWAQRERTRLYHITEWIGCWSMLDVIVVGVVSGLVQFHSLSEAEPRAGIFYFGLVVVLTMLSALSFDPRLIWEDDE</sequence>
<evidence type="ECO:0000256" key="2">
    <source>
        <dbReference type="ARBA" id="ARBA00022475"/>
    </source>
</evidence>
<dbReference type="Proteomes" id="UP000864422">
    <property type="component" value="Unassembled WGS sequence"/>
</dbReference>
<feature type="transmembrane region" description="Helical" evidence="7">
    <location>
        <begin position="96"/>
        <end position="123"/>
    </location>
</feature>
<protein>
    <submittedName>
        <fullName evidence="10">Paraquat-inducible protein A</fullName>
    </submittedName>
</protein>
<comment type="subcellular location">
    <subcellularLocation>
        <location evidence="1">Cell inner membrane</location>
    </subcellularLocation>
</comment>
<dbReference type="GO" id="GO:0005886">
    <property type="term" value="C:plasma membrane"/>
    <property type="evidence" value="ECO:0007669"/>
    <property type="project" value="UniProtKB-SubCell"/>
</dbReference>
<dbReference type="InterPro" id="IPR007498">
    <property type="entry name" value="PqiA-like"/>
</dbReference>
<evidence type="ECO:0000313" key="9">
    <source>
        <dbReference type="EMBL" id="MDZ7465968.1"/>
    </source>
</evidence>
<evidence type="ECO:0000313" key="10">
    <source>
        <dbReference type="EMBL" id="RWT20691.1"/>
    </source>
</evidence>
<proteinExistence type="predicted"/>
<evidence type="ECO:0000313" key="11">
    <source>
        <dbReference type="Proteomes" id="UP000288843"/>
    </source>
</evidence>
<dbReference type="PANTHER" id="PTHR30462:SF3">
    <property type="entry name" value="INTERMEMBRANE TRANSPORT PROTEIN PQIA"/>
    <property type="match status" value="1"/>
</dbReference>
<keyword evidence="2" id="KW-1003">Cell membrane</keyword>
<dbReference type="AlphaFoldDB" id="A0A443VJM0"/>
<evidence type="ECO:0000256" key="3">
    <source>
        <dbReference type="ARBA" id="ARBA00022519"/>
    </source>
</evidence>
<organism evidence="10 11">
    <name type="scientific">Raoultella planticola</name>
    <name type="common">Klebsiella planticola</name>
    <dbReference type="NCBI Taxonomy" id="575"/>
    <lineage>
        <taxon>Bacteria</taxon>
        <taxon>Pseudomonadati</taxon>
        <taxon>Pseudomonadota</taxon>
        <taxon>Gammaproteobacteria</taxon>
        <taxon>Enterobacterales</taxon>
        <taxon>Enterobacteriaceae</taxon>
        <taxon>Klebsiella/Raoultella group</taxon>
        <taxon>Raoultella</taxon>
    </lineage>
</organism>
<dbReference type="EMBL" id="DACSEA010000015">
    <property type="protein sequence ID" value="HAT1607264.1"/>
    <property type="molecule type" value="Genomic_DNA"/>
</dbReference>
<dbReference type="EMBL" id="QKOX01000020">
    <property type="protein sequence ID" value="RWT20691.1"/>
    <property type="molecule type" value="Genomic_DNA"/>
</dbReference>
<dbReference type="Proteomes" id="UP001293169">
    <property type="component" value="Unassembled WGS sequence"/>
</dbReference>
<keyword evidence="12" id="KW-1185">Reference proteome</keyword>
<feature type="transmembrane region" description="Helical" evidence="7">
    <location>
        <begin position="51"/>
        <end position="76"/>
    </location>
</feature>